<dbReference type="AlphaFoldDB" id="A0A6J7ATA5"/>
<evidence type="ECO:0000313" key="5">
    <source>
        <dbReference type="EMBL" id="CAB4934130.1"/>
    </source>
</evidence>
<evidence type="ECO:0000313" key="1">
    <source>
        <dbReference type="EMBL" id="CAB4364223.1"/>
    </source>
</evidence>
<dbReference type="EMBL" id="CAFBOL010000015">
    <property type="protein sequence ID" value="CAB4981745.1"/>
    <property type="molecule type" value="Genomic_DNA"/>
</dbReference>
<proteinExistence type="predicted"/>
<dbReference type="InterPro" id="IPR054058">
    <property type="entry name" value="HTH_67"/>
</dbReference>
<evidence type="ECO:0000313" key="3">
    <source>
        <dbReference type="EMBL" id="CAB4835993.1"/>
    </source>
</evidence>
<dbReference type="Pfam" id="PF21863">
    <property type="entry name" value="HTH_67"/>
    <property type="match status" value="1"/>
</dbReference>
<sequence>MDDQQLIDTACPIIGEIGAAFYFVPATMARGSELGLDALGFYIMGRGGVLGDVEPPVVLAAFGYFKQRLLERAWTSGRAIIAPRAAGQAYMECCAEHGRTHLAGVPDLAAFVVAAEKVLAACDGDSLPLFAGIAAEPAAADVPGRAMQLLAILREYRGSAHLLALRAVGLDSKTAHHVKRPNDTAMFGWKPEDAPVIDDAVHAKMAEAEALTDRLVRPAYSVLSIAERVPFVETLHACKHALTT</sequence>
<dbReference type="EMBL" id="CAESGF010000011">
    <property type="protein sequence ID" value="CAB4364223.1"/>
    <property type="molecule type" value="Genomic_DNA"/>
</dbReference>
<evidence type="ECO:0000313" key="6">
    <source>
        <dbReference type="EMBL" id="CAB4981745.1"/>
    </source>
</evidence>
<organism evidence="3">
    <name type="scientific">freshwater metagenome</name>
    <dbReference type="NCBI Taxonomy" id="449393"/>
    <lineage>
        <taxon>unclassified sequences</taxon>
        <taxon>metagenomes</taxon>
        <taxon>ecological metagenomes</taxon>
    </lineage>
</organism>
<evidence type="ECO:0000313" key="4">
    <source>
        <dbReference type="EMBL" id="CAB4846771.1"/>
    </source>
</evidence>
<accession>A0A6J7ATA5</accession>
<dbReference type="EMBL" id="CAFBMT010000008">
    <property type="protein sequence ID" value="CAB4934130.1"/>
    <property type="molecule type" value="Genomic_DNA"/>
</dbReference>
<dbReference type="EMBL" id="CAEZYF010000001">
    <property type="protein sequence ID" value="CAB4704104.1"/>
    <property type="molecule type" value="Genomic_DNA"/>
</dbReference>
<dbReference type="EMBL" id="CAFAAV010000356">
    <property type="protein sequence ID" value="CAB4835993.1"/>
    <property type="molecule type" value="Genomic_DNA"/>
</dbReference>
<evidence type="ECO:0000313" key="2">
    <source>
        <dbReference type="EMBL" id="CAB4704104.1"/>
    </source>
</evidence>
<name>A0A6J7ATA5_9ZZZZ</name>
<dbReference type="NCBIfam" id="NF047719">
    <property type="entry name" value="SCO6745_fam_HTH"/>
    <property type="match status" value="1"/>
</dbReference>
<reference evidence="3" key="1">
    <citation type="submission" date="2020-05" db="EMBL/GenBank/DDBJ databases">
        <authorList>
            <person name="Chiriac C."/>
            <person name="Salcher M."/>
            <person name="Ghai R."/>
            <person name="Kavagutti S V."/>
        </authorList>
    </citation>
    <scope>NUCLEOTIDE SEQUENCE</scope>
</reference>
<protein>
    <submittedName>
        <fullName evidence="3">Unannotated protein</fullName>
    </submittedName>
</protein>
<dbReference type="EMBL" id="CAFBIY010000011">
    <property type="protein sequence ID" value="CAB4846771.1"/>
    <property type="molecule type" value="Genomic_DNA"/>
</dbReference>
<gene>
    <name evidence="2" type="ORF">UFOPK2656_00240</name>
    <name evidence="3" type="ORF">UFOPK3099_02957</name>
    <name evidence="4" type="ORF">UFOPK3267_00335</name>
    <name evidence="5" type="ORF">UFOPK3651_01679</name>
    <name evidence="6" type="ORF">UFOPK3931_00851</name>
    <name evidence="1" type="ORF">UFOPK4189_01988</name>
</gene>